<dbReference type="InterPro" id="IPR006935">
    <property type="entry name" value="Helicase/UvrB_N"/>
</dbReference>
<dbReference type="GO" id="GO:0016787">
    <property type="term" value="F:hydrolase activity"/>
    <property type="evidence" value="ECO:0007669"/>
    <property type="project" value="InterPro"/>
</dbReference>
<dbReference type="InterPro" id="IPR025202">
    <property type="entry name" value="PLD-like_dom"/>
</dbReference>
<organism evidence="3 4">
    <name type="scientific">Turicimonas muris</name>
    <dbReference type="NCBI Taxonomy" id="1796652"/>
    <lineage>
        <taxon>Bacteria</taxon>
        <taxon>Pseudomonadati</taxon>
        <taxon>Pseudomonadota</taxon>
        <taxon>Betaproteobacteria</taxon>
        <taxon>Burkholderiales</taxon>
        <taxon>Sutterellaceae</taxon>
        <taxon>Turicimonas</taxon>
    </lineage>
</organism>
<dbReference type="PROSITE" id="PS51194">
    <property type="entry name" value="HELICASE_CTER"/>
    <property type="match status" value="1"/>
</dbReference>
<evidence type="ECO:0000259" key="1">
    <source>
        <dbReference type="PROSITE" id="PS51192"/>
    </source>
</evidence>
<dbReference type="SMART" id="SM00490">
    <property type="entry name" value="HELICc"/>
    <property type="match status" value="1"/>
</dbReference>
<keyword evidence="4" id="KW-1185">Reference proteome</keyword>
<gene>
    <name evidence="3" type="ORF">ADH67_09790</name>
</gene>
<dbReference type="PANTHER" id="PTHR47396:SF1">
    <property type="entry name" value="ATP-DEPENDENT HELICASE IRC3-RELATED"/>
    <property type="match status" value="1"/>
</dbReference>
<dbReference type="Pfam" id="PF11907">
    <property type="entry name" value="DUF3427"/>
    <property type="match status" value="1"/>
</dbReference>
<dbReference type="Gene3D" id="3.30.870.10">
    <property type="entry name" value="Endonuclease Chain A"/>
    <property type="match status" value="1"/>
</dbReference>
<dbReference type="InterPro" id="IPR021835">
    <property type="entry name" value="DUF3427"/>
</dbReference>
<dbReference type="SUPFAM" id="SSF56024">
    <property type="entry name" value="Phospholipase D/nuclease"/>
    <property type="match status" value="1"/>
</dbReference>
<name>A0A227KEH3_9BURK</name>
<proteinExistence type="predicted"/>
<protein>
    <recommendedName>
        <fullName evidence="5">NgoFVII family restriction endonuclease</fullName>
    </recommendedName>
</protein>
<dbReference type="RefSeq" id="WP_066593953.1">
    <property type="nucleotide sequence ID" value="NZ_CAJTBZ010000013.1"/>
</dbReference>
<dbReference type="CDD" id="cd18799">
    <property type="entry name" value="SF2_C_EcoAI-like"/>
    <property type="match status" value="1"/>
</dbReference>
<dbReference type="GO" id="GO:0005524">
    <property type="term" value="F:ATP binding"/>
    <property type="evidence" value="ECO:0007669"/>
    <property type="project" value="InterPro"/>
</dbReference>
<feature type="domain" description="Helicase C-terminal" evidence="2">
    <location>
        <begin position="461"/>
        <end position="621"/>
    </location>
</feature>
<feature type="domain" description="Helicase ATP-binding" evidence="1">
    <location>
        <begin position="252"/>
        <end position="420"/>
    </location>
</feature>
<reference evidence="4" key="1">
    <citation type="submission" date="2017-05" db="EMBL/GenBank/DDBJ databases">
        <title>Improved OligoMM genomes.</title>
        <authorList>
            <person name="Garzetti D."/>
        </authorList>
    </citation>
    <scope>NUCLEOTIDE SEQUENCE [LARGE SCALE GENOMIC DNA]</scope>
    <source>
        <strain evidence="4">YL45</strain>
    </source>
</reference>
<dbReference type="InterPro" id="IPR058403">
    <property type="entry name" value="DUF8090"/>
</dbReference>
<dbReference type="AlphaFoldDB" id="A0A227KEH3"/>
<dbReference type="CDD" id="cd18032">
    <property type="entry name" value="DEXHc_RE_I_III_res"/>
    <property type="match status" value="1"/>
</dbReference>
<evidence type="ECO:0000313" key="4">
    <source>
        <dbReference type="Proteomes" id="UP000214610"/>
    </source>
</evidence>
<dbReference type="PANTHER" id="PTHR47396">
    <property type="entry name" value="TYPE I RESTRICTION ENZYME ECOKI R PROTEIN"/>
    <property type="match status" value="1"/>
</dbReference>
<accession>A0A227KEH3</accession>
<dbReference type="EMBL" id="NHMP01000006">
    <property type="protein sequence ID" value="OXE46005.1"/>
    <property type="molecule type" value="Genomic_DNA"/>
</dbReference>
<comment type="caution">
    <text evidence="3">The sequence shown here is derived from an EMBL/GenBank/DDBJ whole genome shotgun (WGS) entry which is preliminary data.</text>
</comment>
<dbReference type="InterPro" id="IPR001650">
    <property type="entry name" value="Helicase_C-like"/>
</dbReference>
<evidence type="ECO:0008006" key="5">
    <source>
        <dbReference type="Google" id="ProtNLM"/>
    </source>
</evidence>
<dbReference type="Pfam" id="PF13091">
    <property type="entry name" value="PLDc_2"/>
    <property type="match status" value="1"/>
</dbReference>
<evidence type="ECO:0000313" key="3">
    <source>
        <dbReference type="EMBL" id="OXE46005.1"/>
    </source>
</evidence>
<dbReference type="Pfam" id="PF04851">
    <property type="entry name" value="ResIII"/>
    <property type="match status" value="1"/>
</dbReference>
<dbReference type="SMART" id="SM00487">
    <property type="entry name" value="DEXDc"/>
    <property type="match status" value="1"/>
</dbReference>
<dbReference type="GO" id="GO:0005829">
    <property type="term" value="C:cytosol"/>
    <property type="evidence" value="ECO:0007669"/>
    <property type="project" value="TreeGrafter"/>
</dbReference>
<evidence type="ECO:0000259" key="2">
    <source>
        <dbReference type="PROSITE" id="PS51194"/>
    </source>
</evidence>
<dbReference type="InterPro" id="IPR050742">
    <property type="entry name" value="Helicase_Restrict-Modif_Enz"/>
</dbReference>
<dbReference type="InterPro" id="IPR027417">
    <property type="entry name" value="P-loop_NTPase"/>
</dbReference>
<dbReference type="REBASE" id="236879">
    <property type="entry name" value="TmuYL45ORF9790P"/>
</dbReference>
<dbReference type="GO" id="GO:0003677">
    <property type="term" value="F:DNA binding"/>
    <property type="evidence" value="ECO:0007669"/>
    <property type="project" value="InterPro"/>
</dbReference>
<dbReference type="Gene3D" id="3.40.50.300">
    <property type="entry name" value="P-loop containing nucleotide triphosphate hydrolases"/>
    <property type="match status" value="2"/>
</dbReference>
<dbReference type="Pfam" id="PF00271">
    <property type="entry name" value="Helicase_C"/>
    <property type="match status" value="1"/>
</dbReference>
<dbReference type="Proteomes" id="UP000214610">
    <property type="component" value="Unassembled WGS sequence"/>
</dbReference>
<dbReference type="InterPro" id="IPR014001">
    <property type="entry name" value="Helicase_ATP-bd"/>
</dbReference>
<dbReference type="Pfam" id="PF26350">
    <property type="entry name" value="DUF8090"/>
    <property type="match status" value="1"/>
</dbReference>
<sequence length="1013" mass="115685">MRSITDIQKSLERSLLTSFIDANVSDSDPHLRADLLCNSVGEKGEYIKVLPELLDELKDCDSFDMSVAFITQGGLSLLKKTLTEDVYGESPGKKVKGRLLTTDYNLFTDPRALRDIEKNFPELQIKLYRCENSAGFHTKGFMFTRGDECRFIIGSSNLTQNALTTNFEWNVRLVSHKTGQLPRKIKTEFEYLWEHPNSFPLDQVIDAYEIEWGAAERARKQKKRTELPETPVDGVRIEPNSMQKVFIKNVTDLYLSGQTKALLISATGTGKTYAAALAVRHLMNLNTKNEKASPKVRKAPKKILFIVHREQIAIQAKKSFERVIGTKNLSYGLVSGHSFEIDKDLVFGTMQTLSKAEVLKEINPKNFDLVVIDEVHRAGADSYSKIMAHLQPDFWLGMTASPDRPDGKDIYKIFDNNIAYEIRLQGALEEDLLVPFRYYGIADLEIDSLKLDKLKDFSCVEFDQRVDHVIKQAEVYGHAGDRVKGLVFCRTIEECAAFSEKFNKKGFKTVALSGKDLMEKRLESVEKLSHGEGEGRLDYIFSVDIFNEGIDVPEINQVIFLRPTESPIIFVQQLGRGLRKAEDKEFLVVLDFIANYQNNYLIPVALSGDNSYDKDVMRKVVGLGTRTIPGASTIEFQAVVKQRILDSIDTARTNDAALLKESYRILKNKLGRIPRLTEYRDHNGIDPVKFFMNPKYRSYYGFLKENEESYQVQLTPRAESMIRYLSSKLGAAKRIEECILLRLALQNPSGALKEDFECILQNELKIKPSPLLLNSVFNNLSANFFRNEIEKKGAGDVVFVTRTESGDFRASNQLKEELENNGLGFRDCLEDLLDFMTQRYEDRFSKRYKDTSLCLYEKYSYEDVCRLLNWPKNPPAQNIGGYKYDETTKTLPVFVNYHKAEDAIAYEDRFESEKNLIALSKTKRSVDSDDAKRIYKQSPENEENKIYLFVRKNKNDSEAKSFYFLGEMKAEGVPEPVKVPSGADPSKMENAFEIQYVLDTPVRNDIYDYLCGE</sequence>
<dbReference type="PROSITE" id="PS51192">
    <property type="entry name" value="HELICASE_ATP_BIND_1"/>
    <property type="match status" value="1"/>
</dbReference>
<dbReference type="SUPFAM" id="SSF52540">
    <property type="entry name" value="P-loop containing nucleoside triphosphate hydrolases"/>
    <property type="match status" value="1"/>
</dbReference>